<feature type="compositionally biased region" description="Polar residues" evidence="1">
    <location>
        <begin position="1"/>
        <end position="17"/>
    </location>
</feature>
<evidence type="ECO:0000313" key="2">
    <source>
        <dbReference type="EMBL" id="CAH1112990.1"/>
    </source>
</evidence>
<feature type="region of interest" description="Disordered" evidence="1">
    <location>
        <begin position="1"/>
        <end position="69"/>
    </location>
</feature>
<dbReference type="OrthoDB" id="6425203at2759"/>
<feature type="compositionally biased region" description="Low complexity" evidence="1">
    <location>
        <begin position="25"/>
        <end position="34"/>
    </location>
</feature>
<evidence type="ECO:0000256" key="1">
    <source>
        <dbReference type="SAM" id="MobiDB-lite"/>
    </source>
</evidence>
<evidence type="ECO:0000313" key="3">
    <source>
        <dbReference type="Proteomes" id="UP001153636"/>
    </source>
</evidence>
<organism evidence="2 3">
    <name type="scientific">Psylliodes chrysocephalus</name>
    <dbReference type="NCBI Taxonomy" id="3402493"/>
    <lineage>
        <taxon>Eukaryota</taxon>
        <taxon>Metazoa</taxon>
        <taxon>Ecdysozoa</taxon>
        <taxon>Arthropoda</taxon>
        <taxon>Hexapoda</taxon>
        <taxon>Insecta</taxon>
        <taxon>Pterygota</taxon>
        <taxon>Neoptera</taxon>
        <taxon>Endopterygota</taxon>
        <taxon>Coleoptera</taxon>
        <taxon>Polyphaga</taxon>
        <taxon>Cucujiformia</taxon>
        <taxon>Chrysomeloidea</taxon>
        <taxon>Chrysomelidae</taxon>
        <taxon>Galerucinae</taxon>
        <taxon>Alticini</taxon>
        <taxon>Psylliodes</taxon>
    </lineage>
</organism>
<dbReference type="Proteomes" id="UP001153636">
    <property type="component" value="Chromosome 7"/>
</dbReference>
<dbReference type="AlphaFoldDB" id="A0A9P0D9S8"/>
<dbReference type="EMBL" id="OV651819">
    <property type="protein sequence ID" value="CAH1112990.1"/>
    <property type="molecule type" value="Genomic_DNA"/>
</dbReference>
<sequence length="273" mass="30620">MKANPAITNTDQHSQPQEMGEGFSDGTDGTDGAANDQSQAGQNSFYPSYSSYQNQPLGHSRPFYYSQQEAAYSQRPYHSGFDQNARFSGYKDFNPAPKTEQAGLLGSGNFGVIPGGTFYGDNDENSNYADYDNYYYNGHGRPQYYLSAQSNPKPYTHEQFANFRDFADINTPDRQYSQYVVVYAPTNKNKTEDGEGNDGKTNQIQQKPVTVPRNIIESLTLLDMQGPSTTATVPEKKISKSKRKLALLPPVKKHLQKRLMKMRDQEEPLMALS</sequence>
<protein>
    <submittedName>
        <fullName evidence="2">Uncharacterized protein</fullName>
    </submittedName>
</protein>
<name>A0A9P0D9S8_9CUCU</name>
<keyword evidence="3" id="KW-1185">Reference proteome</keyword>
<accession>A0A9P0D9S8</accession>
<proteinExistence type="predicted"/>
<feature type="compositionally biased region" description="Basic residues" evidence="1">
    <location>
        <begin position="250"/>
        <end position="260"/>
    </location>
</feature>
<feature type="region of interest" description="Disordered" evidence="1">
    <location>
        <begin position="250"/>
        <end position="273"/>
    </location>
</feature>
<feature type="compositionally biased region" description="Polar residues" evidence="1">
    <location>
        <begin position="35"/>
        <end position="57"/>
    </location>
</feature>
<gene>
    <name evidence="2" type="ORF">PSYICH_LOCUS13223</name>
</gene>
<reference evidence="2" key="1">
    <citation type="submission" date="2022-01" db="EMBL/GenBank/DDBJ databases">
        <authorList>
            <person name="King R."/>
        </authorList>
    </citation>
    <scope>NUCLEOTIDE SEQUENCE</scope>
</reference>